<dbReference type="EMBL" id="CM051394">
    <property type="protein sequence ID" value="KAJ4728467.1"/>
    <property type="molecule type" value="Genomic_DNA"/>
</dbReference>
<proteinExistence type="predicted"/>
<gene>
    <name evidence="1" type="ORF">OWV82_001392</name>
</gene>
<evidence type="ECO:0000313" key="2">
    <source>
        <dbReference type="Proteomes" id="UP001164539"/>
    </source>
</evidence>
<evidence type="ECO:0000313" key="1">
    <source>
        <dbReference type="EMBL" id="KAJ4728467.1"/>
    </source>
</evidence>
<organism evidence="1 2">
    <name type="scientific">Melia azedarach</name>
    <name type="common">Chinaberry tree</name>
    <dbReference type="NCBI Taxonomy" id="155640"/>
    <lineage>
        <taxon>Eukaryota</taxon>
        <taxon>Viridiplantae</taxon>
        <taxon>Streptophyta</taxon>
        <taxon>Embryophyta</taxon>
        <taxon>Tracheophyta</taxon>
        <taxon>Spermatophyta</taxon>
        <taxon>Magnoliopsida</taxon>
        <taxon>eudicotyledons</taxon>
        <taxon>Gunneridae</taxon>
        <taxon>Pentapetalae</taxon>
        <taxon>rosids</taxon>
        <taxon>malvids</taxon>
        <taxon>Sapindales</taxon>
        <taxon>Meliaceae</taxon>
        <taxon>Melia</taxon>
    </lineage>
</organism>
<accession>A0ACC1YXS1</accession>
<sequence length="228" mass="25178">MSKPKTVKLFCPSQSKLIQWVAWEEQKLDVGSIARAFGLDASTVKLNGHFISRGVDLVSSSVTWTSLLKFFSARGLSTGIDDKNAVIVDGRLCKVGSKRSHDSEERNPGEVVAQDISSICQRPSSEDISLLKNKKLRDSSSGCGEREGHVSITNGLGFKRQHSLEDLSFLKKLRINESSSPDFRDTPSNNCSSISRTQLKCSYVSQNLKRPRENEVIATTASACKRIR</sequence>
<comment type="caution">
    <text evidence="1">The sequence shown here is derived from an EMBL/GenBank/DDBJ whole genome shotgun (WGS) entry which is preliminary data.</text>
</comment>
<keyword evidence="2" id="KW-1185">Reference proteome</keyword>
<reference evidence="1 2" key="1">
    <citation type="journal article" date="2023" name="Science">
        <title>Complex scaffold remodeling in plant triterpene biosynthesis.</title>
        <authorList>
            <person name="De La Pena R."/>
            <person name="Hodgson H."/>
            <person name="Liu J.C."/>
            <person name="Stephenson M.J."/>
            <person name="Martin A.C."/>
            <person name="Owen C."/>
            <person name="Harkess A."/>
            <person name="Leebens-Mack J."/>
            <person name="Jimenez L.E."/>
            <person name="Osbourn A."/>
            <person name="Sattely E.S."/>
        </authorList>
    </citation>
    <scope>NUCLEOTIDE SEQUENCE [LARGE SCALE GENOMIC DNA]</scope>
    <source>
        <strain evidence="2">cv. JPN11</strain>
        <tissue evidence="1">Leaf</tissue>
    </source>
</reference>
<dbReference type="Proteomes" id="UP001164539">
    <property type="component" value="Chromosome 1"/>
</dbReference>
<name>A0ACC1YXS1_MELAZ</name>
<protein>
    <submittedName>
        <fullName evidence="1">Amino acid-ligase</fullName>
    </submittedName>
</protein>